<dbReference type="RefSeq" id="WP_117152735.1">
    <property type="nucleotide sequence ID" value="NZ_BMLG01000001.1"/>
</dbReference>
<proteinExistence type="predicted"/>
<comment type="caution">
    <text evidence="2">The sequence shown here is derived from an EMBL/GenBank/DDBJ whole genome shotgun (WGS) entry which is preliminary data.</text>
</comment>
<dbReference type="Pfam" id="PF08241">
    <property type="entry name" value="Methyltransf_11"/>
    <property type="match status" value="1"/>
</dbReference>
<organism evidence="2 3">
    <name type="scientific">Paraliobacillus quinghaiensis</name>
    <dbReference type="NCBI Taxonomy" id="470815"/>
    <lineage>
        <taxon>Bacteria</taxon>
        <taxon>Bacillati</taxon>
        <taxon>Bacillota</taxon>
        <taxon>Bacilli</taxon>
        <taxon>Bacillales</taxon>
        <taxon>Bacillaceae</taxon>
        <taxon>Paraliobacillus</taxon>
    </lineage>
</organism>
<evidence type="ECO:0000259" key="1">
    <source>
        <dbReference type="Pfam" id="PF08241"/>
    </source>
</evidence>
<dbReference type="Gene3D" id="3.40.50.150">
    <property type="entry name" value="Vaccinia Virus protein VP39"/>
    <property type="match status" value="1"/>
</dbReference>
<feature type="domain" description="Methyltransferase type 11" evidence="1">
    <location>
        <begin position="44"/>
        <end position="138"/>
    </location>
</feature>
<dbReference type="SUPFAM" id="SSF53335">
    <property type="entry name" value="S-adenosyl-L-methionine-dependent methyltransferases"/>
    <property type="match status" value="1"/>
</dbReference>
<name>A0A917TEH6_9BACI</name>
<dbReference type="PANTHER" id="PTHR43591:SF24">
    <property type="entry name" value="2-METHOXY-6-POLYPRENYL-1,4-BENZOQUINOL METHYLASE, MITOCHONDRIAL"/>
    <property type="match status" value="1"/>
</dbReference>
<dbReference type="PANTHER" id="PTHR43591">
    <property type="entry name" value="METHYLTRANSFERASE"/>
    <property type="match status" value="1"/>
</dbReference>
<gene>
    <name evidence="2" type="ORF">GCM10011351_01550</name>
</gene>
<protein>
    <submittedName>
        <fullName evidence="2">SAM-dependent methyltransferase</fullName>
    </submittedName>
</protein>
<keyword evidence="3" id="KW-1185">Reference proteome</keyword>
<accession>A0A917TEH6</accession>
<evidence type="ECO:0000313" key="2">
    <source>
        <dbReference type="EMBL" id="GGM19386.1"/>
    </source>
</evidence>
<keyword evidence="2" id="KW-0808">Transferase</keyword>
<dbReference type="GO" id="GO:0008757">
    <property type="term" value="F:S-adenosylmethionine-dependent methyltransferase activity"/>
    <property type="evidence" value="ECO:0007669"/>
    <property type="project" value="InterPro"/>
</dbReference>
<reference evidence="2" key="2">
    <citation type="submission" date="2020-09" db="EMBL/GenBank/DDBJ databases">
        <authorList>
            <person name="Sun Q."/>
            <person name="Zhou Y."/>
        </authorList>
    </citation>
    <scope>NUCLEOTIDE SEQUENCE</scope>
    <source>
        <strain evidence="2">CGMCC 1.6333</strain>
    </source>
</reference>
<dbReference type="AlphaFoldDB" id="A0A917TEH6"/>
<evidence type="ECO:0000313" key="3">
    <source>
        <dbReference type="Proteomes" id="UP000618460"/>
    </source>
</evidence>
<dbReference type="Proteomes" id="UP000618460">
    <property type="component" value="Unassembled WGS sequence"/>
</dbReference>
<dbReference type="InterPro" id="IPR029063">
    <property type="entry name" value="SAM-dependent_MTases_sf"/>
</dbReference>
<reference evidence="2" key="1">
    <citation type="journal article" date="2014" name="Int. J. Syst. Evol. Microbiol.">
        <title>Complete genome sequence of Corynebacterium casei LMG S-19264T (=DSM 44701T), isolated from a smear-ripened cheese.</title>
        <authorList>
            <consortium name="US DOE Joint Genome Institute (JGI-PGF)"/>
            <person name="Walter F."/>
            <person name="Albersmeier A."/>
            <person name="Kalinowski J."/>
            <person name="Ruckert C."/>
        </authorList>
    </citation>
    <scope>NUCLEOTIDE SEQUENCE</scope>
    <source>
        <strain evidence="2">CGMCC 1.6333</strain>
    </source>
</reference>
<sequence>MAHHDKRFDPAKATKLMAAERYDKLQPEKLIDSLEIGETNSVADLGAGSGFFTIPMAERTKDTVYAIDIAPQMLEFLKDNALRNNTTNIAYIESNLDKIPLEDASVDRVMAAFVMHEVDDLEQTLLEIKRILKPNGKLGIVEFEAIESESGPPLAIRISRDKLADLLNRNFGDINIEAINQINYLAVASKK</sequence>
<dbReference type="EMBL" id="BMLG01000001">
    <property type="protein sequence ID" value="GGM19386.1"/>
    <property type="molecule type" value="Genomic_DNA"/>
</dbReference>
<dbReference type="GO" id="GO:0032259">
    <property type="term" value="P:methylation"/>
    <property type="evidence" value="ECO:0007669"/>
    <property type="project" value="UniProtKB-KW"/>
</dbReference>
<dbReference type="InterPro" id="IPR013216">
    <property type="entry name" value="Methyltransf_11"/>
</dbReference>
<dbReference type="CDD" id="cd02440">
    <property type="entry name" value="AdoMet_MTases"/>
    <property type="match status" value="1"/>
</dbReference>
<keyword evidence="2" id="KW-0489">Methyltransferase</keyword>
<dbReference type="OrthoDB" id="9784101at2"/>